<gene>
    <name evidence="1" type="ORF">BC659_1633</name>
</gene>
<organism evidence="1 2">
    <name type="scientific">Sediminibacterium goheungense</name>
    <dbReference type="NCBI Taxonomy" id="1086393"/>
    <lineage>
        <taxon>Bacteria</taxon>
        <taxon>Pseudomonadati</taxon>
        <taxon>Bacteroidota</taxon>
        <taxon>Chitinophagia</taxon>
        <taxon>Chitinophagales</taxon>
        <taxon>Chitinophagaceae</taxon>
        <taxon>Sediminibacterium</taxon>
    </lineage>
</organism>
<evidence type="ECO:0000313" key="2">
    <source>
        <dbReference type="Proteomes" id="UP000295741"/>
    </source>
</evidence>
<sequence length="191" mass="21530">MFIYMKVILILLSIHTVVSGQVSVSLKEKDILVNGSSVSKEPARAELEGLIGTKSSYGYIVGSYNPSTKEESSIKRRSYRFKQSGISFQYYAKEPGIYSIFLEFRSSHQKPSKNNKVVYPNSFADGDILIDSSTTHSQALAMISKDKLIKNGEKPFFKTLAPYLLYAKKDLLIELIFDPNTKRIKLVSIEK</sequence>
<proteinExistence type="predicted"/>
<evidence type="ECO:0000313" key="1">
    <source>
        <dbReference type="EMBL" id="TDO26327.1"/>
    </source>
</evidence>
<accession>A0A4R6IVF3</accession>
<protein>
    <submittedName>
        <fullName evidence="1">Uncharacterized protein</fullName>
    </submittedName>
</protein>
<name>A0A4R6IVF3_9BACT</name>
<keyword evidence="2" id="KW-1185">Reference proteome</keyword>
<dbReference type="AlphaFoldDB" id="A0A4R6IVF3"/>
<dbReference type="EMBL" id="SNWP01000011">
    <property type="protein sequence ID" value="TDO26327.1"/>
    <property type="molecule type" value="Genomic_DNA"/>
</dbReference>
<comment type="caution">
    <text evidence="1">The sequence shown here is derived from an EMBL/GenBank/DDBJ whole genome shotgun (WGS) entry which is preliminary data.</text>
</comment>
<reference evidence="1 2" key="1">
    <citation type="submission" date="2019-03" db="EMBL/GenBank/DDBJ databases">
        <title>Genomic Encyclopedia of Archaeal and Bacterial Type Strains, Phase II (KMG-II): from individual species to whole genera.</title>
        <authorList>
            <person name="Goeker M."/>
        </authorList>
    </citation>
    <scope>NUCLEOTIDE SEQUENCE [LARGE SCALE GENOMIC DNA]</scope>
    <source>
        <strain evidence="1 2">DSM 28323</strain>
    </source>
</reference>
<dbReference type="Proteomes" id="UP000295741">
    <property type="component" value="Unassembled WGS sequence"/>
</dbReference>